<organism evidence="1">
    <name type="scientific">Brachypodium distachyon</name>
    <name type="common">Purple false brome</name>
    <name type="synonym">Trachynia distachya</name>
    <dbReference type="NCBI Taxonomy" id="15368"/>
    <lineage>
        <taxon>Eukaryota</taxon>
        <taxon>Viridiplantae</taxon>
        <taxon>Streptophyta</taxon>
        <taxon>Embryophyta</taxon>
        <taxon>Tracheophyta</taxon>
        <taxon>Spermatophyta</taxon>
        <taxon>Magnoliopsida</taxon>
        <taxon>Liliopsida</taxon>
        <taxon>Poales</taxon>
        <taxon>Poaceae</taxon>
        <taxon>BOP clade</taxon>
        <taxon>Pooideae</taxon>
        <taxon>Stipodae</taxon>
        <taxon>Brachypodieae</taxon>
        <taxon>Brachypodium</taxon>
    </lineage>
</organism>
<proteinExistence type="predicted"/>
<sequence>MTDIHTWFESFPRKCRQIIIIGSAALCWSIWKSRNAICFQNKYPGDPANLVFSLCYWIDAWSILQKPDTKAQLLRASGILKKVVVEILNKSCGWSSWRRLEAG</sequence>
<evidence type="ECO:0000313" key="2">
    <source>
        <dbReference type="EnsemblPlants" id="KQK01732"/>
    </source>
</evidence>
<reference evidence="2" key="3">
    <citation type="submission" date="2018-08" db="UniProtKB">
        <authorList>
            <consortium name="EnsemblPlants"/>
        </authorList>
    </citation>
    <scope>IDENTIFICATION</scope>
    <source>
        <strain evidence="2">cv. Bd21</strain>
    </source>
</reference>
<name>A0A0Q3ING5_BRADI</name>
<dbReference type="InParanoid" id="A0A0Q3ING5"/>
<reference evidence="1 2" key="1">
    <citation type="journal article" date="2010" name="Nature">
        <title>Genome sequencing and analysis of the model grass Brachypodium distachyon.</title>
        <authorList>
            <consortium name="International Brachypodium Initiative"/>
        </authorList>
    </citation>
    <scope>NUCLEOTIDE SEQUENCE [LARGE SCALE GENOMIC DNA]</scope>
    <source>
        <strain evidence="1 2">Bd21</strain>
    </source>
</reference>
<dbReference type="AlphaFoldDB" id="A0A0Q3ING5"/>
<dbReference type="EnsemblPlants" id="KQK01732">
    <property type="protein sequence ID" value="KQK01732"/>
    <property type="gene ID" value="BRADI_3g57873v3"/>
</dbReference>
<dbReference type="Proteomes" id="UP000008810">
    <property type="component" value="Chromosome 3"/>
</dbReference>
<evidence type="ECO:0000313" key="3">
    <source>
        <dbReference type="Proteomes" id="UP000008810"/>
    </source>
</evidence>
<dbReference type="Gramene" id="KQK01732">
    <property type="protein sequence ID" value="KQK01732"/>
    <property type="gene ID" value="BRADI_3g57873v3"/>
</dbReference>
<dbReference type="OrthoDB" id="676037at2759"/>
<evidence type="ECO:0000313" key="1">
    <source>
        <dbReference type="EMBL" id="KQK01732.1"/>
    </source>
</evidence>
<reference evidence="1" key="2">
    <citation type="submission" date="2017-06" db="EMBL/GenBank/DDBJ databases">
        <title>WGS assembly of Brachypodium distachyon.</title>
        <authorList>
            <consortium name="The International Brachypodium Initiative"/>
            <person name="Lucas S."/>
            <person name="Harmon-Smith M."/>
            <person name="Lail K."/>
            <person name="Tice H."/>
            <person name="Grimwood J."/>
            <person name="Bruce D."/>
            <person name="Barry K."/>
            <person name="Shu S."/>
            <person name="Lindquist E."/>
            <person name="Wang M."/>
            <person name="Pitluck S."/>
            <person name="Vogel J.P."/>
            <person name="Garvin D.F."/>
            <person name="Mockler T.C."/>
            <person name="Schmutz J."/>
            <person name="Rokhsar D."/>
            <person name="Bevan M.W."/>
        </authorList>
    </citation>
    <scope>NUCLEOTIDE SEQUENCE</scope>
    <source>
        <strain evidence="1">Bd21</strain>
    </source>
</reference>
<protein>
    <submittedName>
        <fullName evidence="1 2">Uncharacterized protein</fullName>
    </submittedName>
</protein>
<keyword evidence="3" id="KW-1185">Reference proteome</keyword>
<accession>A0A0Q3ING5</accession>
<gene>
    <name evidence="1" type="ORF">BRADI_3g57873v3</name>
</gene>
<dbReference type="EMBL" id="CM000882">
    <property type="protein sequence ID" value="KQK01732.1"/>
    <property type="molecule type" value="Genomic_DNA"/>
</dbReference>